<name>A0A9J6FA47_HAELO</name>
<dbReference type="VEuPathDB" id="VectorBase:HLOH_040579"/>
<reference evidence="1 2" key="1">
    <citation type="journal article" date="2020" name="Cell">
        <title>Large-Scale Comparative Analyses of Tick Genomes Elucidate Their Genetic Diversity and Vector Capacities.</title>
        <authorList>
            <consortium name="Tick Genome and Microbiome Consortium (TIGMIC)"/>
            <person name="Jia N."/>
            <person name="Wang J."/>
            <person name="Shi W."/>
            <person name="Du L."/>
            <person name="Sun Y."/>
            <person name="Zhan W."/>
            <person name="Jiang J.F."/>
            <person name="Wang Q."/>
            <person name="Zhang B."/>
            <person name="Ji P."/>
            <person name="Bell-Sakyi L."/>
            <person name="Cui X.M."/>
            <person name="Yuan T.T."/>
            <person name="Jiang B.G."/>
            <person name="Yang W.F."/>
            <person name="Lam T.T."/>
            <person name="Chang Q.C."/>
            <person name="Ding S.J."/>
            <person name="Wang X.J."/>
            <person name="Zhu J.G."/>
            <person name="Ruan X.D."/>
            <person name="Zhao L."/>
            <person name="Wei J.T."/>
            <person name="Ye R.Z."/>
            <person name="Que T.C."/>
            <person name="Du C.H."/>
            <person name="Zhou Y.H."/>
            <person name="Cheng J.X."/>
            <person name="Dai P.F."/>
            <person name="Guo W.B."/>
            <person name="Han X.H."/>
            <person name="Huang E.J."/>
            <person name="Li L.F."/>
            <person name="Wei W."/>
            <person name="Gao Y.C."/>
            <person name="Liu J.Z."/>
            <person name="Shao H.Z."/>
            <person name="Wang X."/>
            <person name="Wang C.C."/>
            <person name="Yang T.C."/>
            <person name="Huo Q.B."/>
            <person name="Li W."/>
            <person name="Chen H.Y."/>
            <person name="Chen S.E."/>
            <person name="Zhou L.G."/>
            <person name="Ni X.B."/>
            <person name="Tian J.H."/>
            <person name="Sheng Y."/>
            <person name="Liu T."/>
            <person name="Pan Y.S."/>
            <person name="Xia L.Y."/>
            <person name="Li J."/>
            <person name="Zhao F."/>
            <person name="Cao W.C."/>
        </authorList>
    </citation>
    <scope>NUCLEOTIDE SEQUENCE [LARGE SCALE GENOMIC DNA]</scope>
    <source>
        <strain evidence="1">HaeL-2018</strain>
    </source>
</reference>
<comment type="caution">
    <text evidence="1">The sequence shown here is derived from an EMBL/GenBank/DDBJ whole genome shotgun (WGS) entry which is preliminary data.</text>
</comment>
<dbReference type="AlphaFoldDB" id="A0A9J6FA47"/>
<dbReference type="EMBL" id="JABSTR010000001">
    <property type="protein sequence ID" value="KAH9359591.1"/>
    <property type="molecule type" value="Genomic_DNA"/>
</dbReference>
<protein>
    <submittedName>
        <fullName evidence="1">Uncharacterized protein</fullName>
    </submittedName>
</protein>
<organism evidence="1 2">
    <name type="scientific">Haemaphysalis longicornis</name>
    <name type="common">Bush tick</name>
    <dbReference type="NCBI Taxonomy" id="44386"/>
    <lineage>
        <taxon>Eukaryota</taxon>
        <taxon>Metazoa</taxon>
        <taxon>Ecdysozoa</taxon>
        <taxon>Arthropoda</taxon>
        <taxon>Chelicerata</taxon>
        <taxon>Arachnida</taxon>
        <taxon>Acari</taxon>
        <taxon>Parasitiformes</taxon>
        <taxon>Ixodida</taxon>
        <taxon>Ixodoidea</taxon>
        <taxon>Ixodidae</taxon>
        <taxon>Haemaphysalinae</taxon>
        <taxon>Haemaphysalis</taxon>
    </lineage>
</organism>
<evidence type="ECO:0000313" key="2">
    <source>
        <dbReference type="Proteomes" id="UP000821853"/>
    </source>
</evidence>
<gene>
    <name evidence="1" type="ORF">HPB48_022036</name>
</gene>
<proteinExistence type="predicted"/>
<evidence type="ECO:0000313" key="1">
    <source>
        <dbReference type="EMBL" id="KAH9359591.1"/>
    </source>
</evidence>
<sequence>MLSKLMKPNRPIPDKCNKKHQKRFVACASRAYHPEGNTTVVKAPPDGVCDFVLYYSLYYDGASERITGAPTTRMSSFDAVAMTSQRTQYGISVEALVSSKDGTCRNTGLHELSSLKDLVAVAKV</sequence>
<keyword evidence="2" id="KW-1185">Reference proteome</keyword>
<accession>A0A9J6FA47</accession>
<dbReference type="Proteomes" id="UP000821853">
    <property type="component" value="Chromosome 1"/>
</dbReference>